<feature type="region of interest" description="Disordered" evidence="1">
    <location>
        <begin position="209"/>
        <end position="235"/>
    </location>
</feature>
<evidence type="ECO:0000313" key="2">
    <source>
        <dbReference type="EMBL" id="KAJ3446945.1"/>
    </source>
</evidence>
<feature type="region of interest" description="Disordered" evidence="1">
    <location>
        <begin position="375"/>
        <end position="397"/>
    </location>
</feature>
<dbReference type="AlphaFoldDB" id="A0AAV8A021"/>
<feature type="compositionally biased region" description="Polar residues" evidence="1">
    <location>
        <begin position="381"/>
        <end position="397"/>
    </location>
</feature>
<comment type="caution">
    <text evidence="2">The sequence shown here is derived from an EMBL/GenBank/DDBJ whole genome shotgun (WGS) entry which is preliminary data.</text>
</comment>
<gene>
    <name evidence="2" type="ORF">M0812_07941</name>
</gene>
<feature type="compositionally biased region" description="Basic and acidic residues" evidence="1">
    <location>
        <begin position="1"/>
        <end position="43"/>
    </location>
</feature>
<sequence length="637" mass="74161">MKNKTGSKENTKEKKGGTVERRIKERAKVEETVQSEETEKLTGEETENENENKNIKKKLQENEKIPTNSDTVKKGNNLIFNIIDSNHGCDNNCSLMITNNNYQFNIQKEIIKVYNSNDFKMELNPKNPKEINLQIKNKTFVIPFQTFEKRNIFCNKIENSIPNYKIERGTTSVKTNEKMELNLSSRIQKKTSEIQMKIFTLKNKLTGNKNEVKKGNGNGNGKGNGKEEGNGNGGGSGSGSGYLNGYLNGNGYLNLFNKYRSSDQKKKFIFPITVVSGKLLVVNKQYKFSIKNNNVVKIGKLRIFIENLIMSDPSSNKKPILKLTFIDKAKNESHLVIKFMDNKSKQQIQNLISQLQNKLLSDRDSNKMKKNLTSDGIFETNGANETQSKQYSGTNGQSHSIKLRSINLRSNHRRKSLNLIEKPSKKMIFKKFNSNINQSDKKTKMLKKISGTFTKKIFDFQIKKKKKDYIDARATFYKEGHLRLETEEWEVASQNGYIFGLKKIGHPNKLKLKFNENTIKIKFETNEEKKSFKDIFNNYYWKYCKDTFAEVVWYRYDDVEKKHKMVTLNVDTSKIKMIFWNGKQISIHWKSKMKLLTRSDLKRTYKLDISENKFFVFEFKNERNFQKFLTLKETHLN</sequence>
<accession>A0AAV8A021</accession>
<evidence type="ECO:0000256" key="1">
    <source>
        <dbReference type="SAM" id="MobiDB-lite"/>
    </source>
</evidence>
<dbReference type="EMBL" id="JANTQA010000018">
    <property type="protein sequence ID" value="KAJ3446945.1"/>
    <property type="molecule type" value="Genomic_DNA"/>
</dbReference>
<dbReference type="Proteomes" id="UP001146793">
    <property type="component" value="Unassembled WGS sequence"/>
</dbReference>
<evidence type="ECO:0000313" key="3">
    <source>
        <dbReference type="Proteomes" id="UP001146793"/>
    </source>
</evidence>
<reference evidence="2" key="1">
    <citation type="submission" date="2022-08" db="EMBL/GenBank/DDBJ databases">
        <title>Novel sulphate-reducing endosymbionts in the free-living metamonad Anaeramoeba.</title>
        <authorList>
            <person name="Jerlstrom-Hultqvist J."/>
            <person name="Cepicka I."/>
            <person name="Gallot-Lavallee L."/>
            <person name="Salas-Leiva D."/>
            <person name="Curtis B.A."/>
            <person name="Zahonova K."/>
            <person name="Pipaliya S."/>
            <person name="Dacks J."/>
            <person name="Roger A.J."/>
        </authorList>
    </citation>
    <scope>NUCLEOTIDE SEQUENCE</scope>
    <source>
        <strain evidence="2">Busselton2</strain>
    </source>
</reference>
<proteinExistence type="predicted"/>
<name>A0AAV8A021_9EUKA</name>
<organism evidence="2 3">
    <name type="scientific">Anaeramoeba flamelloides</name>
    <dbReference type="NCBI Taxonomy" id="1746091"/>
    <lineage>
        <taxon>Eukaryota</taxon>
        <taxon>Metamonada</taxon>
        <taxon>Anaeramoebidae</taxon>
        <taxon>Anaeramoeba</taxon>
    </lineage>
</organism>
<feature type="region of interest" description="Disordered" evidence="1">
    <location>
        <begin position="1"/>
        <end position="55"/>
    </location>
</feature>
<protein>
    <submittedName>
        <fullName evidence="2">Glycine-rich cell wall structural protein 1.0-like</fullName>
    </submittedName>
</protein>